<comment type="caution">
    <text evidence="1">The sequence shown here is derived from an EMBL/GenBank/DDBJ whole genome shotgun (WGS) entry which is preliminary data.</text>
</comment>
<name>A0A7J0C0G0_9ACTN</name>
<gene>
    <name evidence="2" type="ORF">HEB29_000237</name>
    <name evidence="1" type="ORF">Sfulv_02440</name>
</gene>
<reference evidence="1 3" key="1">
    <citation type="submission" date="2020-05" db="EMBL/GenBank/DDBJ databases">
        <title>Whole genome shotgun sequence of Streptomyces fulvorobeus NBRC 15897.</title>
        <authorList>
            <person name="Komaki H."/>
            <person name="Tamura T."/>
        </authorList>
    </citation>
    <scope>NUCLEOTIDE SEQUENCE [LARGE SCALE GENOMIC DNA]</scope>
    <source>
        <strain evidence="1 3">NBRC 15897</strain>
    </source>
</reference>
<keyword evidence="3" id="KW-1185">Reference proteome</keyword>
<protein>
    <submittedName>
        <fullName evidence="1">Uncharacterized protein</fullName>
    </submittedName>
</protein>
<dbReference type="AlphaFoldDB" id="A0A7J0C0G0"/>
<evidence type="ECO:0000313" key="2">
    <source>
        <dbReference type="EMBL" id="NYE39226.1"/>
    </source>
</evidence>
<sequence length="81" mass="8311">MRRHSFTGPATAPAVGLAPLAFPAPSVAGERPPHRCLVTGPEVYADAVTRNAGGGAELTRTPPSPVGTYVSRYVPTGACPR</sequence>
<dbReference type="Proteomes" id="UP000498980">
    <property type="component" value="Unassembled WGS sequence"/>
</dbReference>
<dbReference type="EMBL" id="JACCCF010000001">
    <property type="protein sequence ID" value="NYE39226.1"/>
    <property type="molecule type" value="Genomic_DNA"/>
</dbReference>
<accession>A0A7J0C0G0</accession>
<evidence type="ECO:0000313" key="4">
    <source>
        <dbReference type="Proteomes" id="UP000530403"/>
    </source>
</evidence>
<organism evidence="1 3">
    <name type="scientific">Streptomyces fulvorobeus</name>
    <dbReference type="NCBI Taxonomy" id="284028"/>
    <lineage>
        <taxon>Bacteria</taxon>
        <taxon>Bacillati</taxon>
        <taxon>Actinomycetota</taxon>
        <taxon>Actinomycetes</taxon>
        <taxon>Kitasatosporales</taxon>
        <taxon>Streptomycetaceae</taxon>
        <taxon>Streptomyces</taxon>
    </lineage>
</organism>
<reference evidence="2 4" key="2">
    <citation type="submission" date="2020-07" db="EMBL/GenBank/DDBJ databases">
        <title>Sequencing the genomes of 1000 actinobacteria strains.</title>
        <authorList>
            <person name="Klenk H.-P."/>
        </authorList>
    </citation>
    <scope>NUCLEOTIDE SEQUENCE [LARGE SCALE GENOMIC DNA]</scope>
    <source>
        <strain evidence="2 4">DSM 41455</strain>
    </source>
</reference>
<evidence type="ECO:0000313" key="1">
    <source>
        <dbReference type="EMBL" id="GFM95433.1"/>
    </source>
</evidence>
<dbReference type="RefSeq" id="WP_173310431.1">
    <property type="nucleotide sequence ID" value="NZ_BAAAUE010000008.1"/>
</dbReference>
<dbReference type="EMBL" id="BLWC01000001">
    <property type="protein sequence ID" value="GFM95433.1"/>
    <property type="molecule type" value="Genomic_DNA"/>
</dbReference>
<dbReference type="Proteomes" id="UP000530403">
    <property type="component" value="Unassembled WGS sequence"/>
</dbReference>
<proteinExistence type="predicted"/>
<evidence type="ECO:0000313" key="3">
    <source>
        <dbReference type="Proteomes" id="UP000498980"/>
    </source>
</evidence>